<dbReference type="WBParaSite" id="OFLC_0000751801-mRNA-1">
    <property type="protein sequence ID" value="OFLC_0000751801-mRNA-1"/>
    <property type="gene ID" value="OFLC_0000751801"/>
</dbReference>
<organism evidence="3">
    <name type="scientific">Onchocerca flexuosa</name>
    <dbReference type="NCBI Taxonomy" id="387005"/>
    <lineage>
        <taxon>Eukaryota</taxon>
        <taxon>Metazoa</taxon>
        <taxon>Ecdysozoa</taxon>
        <taxon>Nematoda</taxon>
        <taxon>Chromadorea</taxon>
        <taxon>Rhabditida</taxon>
        <taxon>Spirurina</taxon>
        <taxon>Spiruromorpha</taxon>
        <taxon>Filarioidea</taxon>
        <taxon>Onchocercidae</taxon>
        <taxon>Onchocerca</taxon>
    </lineage>
</organism>
<dbReference type="AlphaFoldDB" id="A0A183HJ57"/>
<accession>A0A183HJ57</accession>
<protein>
    <submittedName>
        <fullName evidence="3">Rap-GAP domain-containing protein</fullName>
    </submittedName>
</protein>
<evidence type="ECO:0000313" key="3">
    <source>
        <dbReference type="WBParaSite" id="OFLC_0000751801-mRNA-1"/>
    </source>
</evidence>
<reference evidence="1 2" key="2">
    <citation type="submission" date="2018-11" db="EMBL/GenBank/DDBJ databases">
        <authorList>
            <consortium name="Pathogen Informatics"/>
        </authorList>
    </citation>
    <scope>NUCLEOTIDE SEQUENCE [LARGE SCALE GENOMIC DNA]</scope>
</reference>
<reference evidence="3" key="1">
    <citation type="submission" date="2016-06" db="UniProtKB">
        <authorList>
            <consortium name="WormBaseParasite"/>
        </authorList>
    </citation>
    <scope>IDENTIFICATION</scope>
</reference>
<evidence type="ECO:0000313" key="2">
    <source>
        <dbReference type="Proteomes" id="UP000267606"/>
    </source>
</evidence>
<evidence type="ECO:0000313" key="1">
    <source>
        <dbReference type="EMBL" id="VDO51355.1"/>
    </source>
</evidence>
<sequence length="183" mass="21297">MRKRWGEKLTKGGKIILYTFFPNPSGIPIKNEYSVIEGYKHGQTRKVGLMQCPGHWEKSVELVDNSQKRPVSDVFEDNIENDAQRFLDLCESASFTNRISYPRLGALFFCSTNHEVIRWNSSNLTLREIKQLTVPTDRLAAVVLTTRALVRNTDKREQQRMTNEAMIDCLDIFWQFYIMFSPI</sequence>
<gene>
    <name evidence="1" type="ORF">OFLC_LOCUS7520</name>
</gene>
<dbReference type="Proteomes" id="UP000267606">
    <property type="component" value="Unassembled WGS sequence"/>
</dbReference>
<keyword evidence="2" id="KW-1185">Reference proteome</keyword>
<proteinExistence type="predicted"/>
<name>A0A183HJ57_9BILA</name>
<dbReference type="EMBL" id="UZAJ01007907">
    <property type="protein sequence ID" value="VDO51355.1"/>
    <property type="molecule type" value="Genomic_DNA"/>
</dbReference>